<protein>
    <submittedName>
        <fullName evidence="1">Uncharacterized protein</fullName>
    </submittedName>
</protein>
<reference evidence="2" key="1">
    <citation type="submission" date="2013-09" db="EMBL/GenBank/DDBJ databases">
        <title>Corchorus olitorius genome sequencing.</title>
        <authorList>
            <person name="Alam M."/>
            <person name="Haque M.S."/>
            <person name="Islam M.S."/>
            <person name="Emdad E.M."/>
            <person name="Islam M.M."/>
            <person name="Ahmed B."/>
            <person name="Halim A."/>
            <person name="Hossen Q.M.M."/>
            <person name="Hossain M.Z."/>
            <person name="Ahmed R."/>
            <person name="Khan M.M."/>
            <person name="Islam R."/>
            <person name="Rashid M.M."/>
            <person name="Khan S.A."/>
            <person name="Rahman M.S."/>
            <person name="Alam M."/>
            <person name="Yahiya A.S."/>
            <person name="Khan M.S."/>
            <person name="Azam M.S."/>
            <person name="Haque T."/>
            <person name="Lashkar M.Z.H."/>
            <person name="Akhand A.I."/>
            <person name="Morshed G."/>
            <person name="Roy S."/>
            <person name="Uddin K.S."/>
            <person name="Rabeya T."/>
            <person name="Hossain A.S."/>
            <person name="Chowdhury A."/>
            <person name="Snigdha A.R."/>
            <person name="Mortoza M.S."/>
            <person name="Matin S.A."/>
            <person name="Hoque S.M.E."/>
            <person name="Islam M.K."/>
            <person name="Roy D.K."/>
            <person name="Haider R."/>
            <person name="Moosa M.M."/>
            <person name="Elias S.M."/>
            <person name="Hasan A.M."/>
            <person name="Jahan S."/>
            <person name="Shafiuddin M."/>
            <person name="Mahmood N."/>
            <person name="Shommy N.S."/>
        </authorList>
    </citation>
    <scope>NUCLEOTIDE SEQUENCE [LARGE SCALE GENOMIC DNA]</scope>
    <source>
        <strain evidence="2">cv. O-4</strain>
    </source>
</reference>
<gene>
    <name evidence="1" type="ORF">COLO4_02956</name>
</gene>
<accession>A0A1R3KZT6</accession>
<dbReference type="EMBL" id="AWUE01008655">
    <property type="protein sequence ID" value="OMP12615.1"/>
    <property type="molecule type" value="Genomic_DNA"/>
</dbReference>
<sequence length="34" mass="3605">MIMLRNAKKTKASSMLVCLHFVAAAAAMRLANAA</sequence>
<evidence type="ECO:0000313" key="1">
    <source>
        <dbReference type="EMBL" id="OMP12615.1"/>
    </source>
</evidence>
<dbReference type="Proteomes" id="UP000187203">
    <property type="component" value="Unassembled WGS sequence"/>
</dbReference>
<keyword evidence="2" id="KW-1185">Reference proteome</keyword>
<name>A0A1R3KZT6_9ROSI</name>
<proteinExistence type="predicted"/>
<comment type="caution">
    <text evidence="1">The sequence shown here is derived from an EMBL/GenBank/DDBJ whole genome shotgun (WGS) entry which is preliminary data.</text>
</comment>
<dbReference type="AlphaFoldDB" id="A0A1R3KZT6"/>
<evidence type="ECO:0000313" key="2">
    <source>
        <dbReference type="Proteomes" id="UP000187203"/>
    </source>
</evidence>
<organism evidence="1 2">
    <name type="scientific">Corchorus olitorius</name>
    <dbReference type="NCBI Taxonomy" id="93759"/>
    <lineage>
        <taxon>Eukaryota</taxon>
        <taxon>Viridiplantae</taxon>
        <taxon>Streptophyta</taxon>
        <taxon>Embryophyta</taxon>
        <taxon>Tracheophyta</taxon>
        <taxon>Spermatophyta</taxon>
        <taxon>Magnoliopsida</taxon>
        <taxon>eudicotyledons</taxon>
        <taxon>Gunneridae</taxon>
        <taxon>Pentapetalae</taxon>
        <taxon>rosids</taxon>
        <taxon>malvids</taxon>
        <taxon>Malvales</taxon>
        <taxon>Malvaceae</taxon>
        <taxon>Grewioideae</taxon>
        <taxon>Apeibeae</taxon>
        <taxon>Corchorus</taxon>
    </lineage>
</organism>